<feature type="repeat" description="TPR" evidence="1">
    <location>
        <begin position="529"/>
        <end position="562"/>
    </location>
</feature>
<dbReference type="AlphaFoldDB" id="A0A9W6MH03"/>
<evidence type="ECO:0000259" key="4">
    <source>
        <dbReference type="Pfam" id="PF00931"/>
    </source>
</evidence>
<dbReference type="PANTHER" id="PTHR47691:SF3">
    <property type="entry name" value="HTH-TYPE TRANSCRIPTIONAL REGULATOR RV0890C-RELATED"/>
    <property type="match status" value="1"/>
</dbReference>
<dbReference type="PANTHER" id="PTHR47691">
    <property type="entry name" value="REGULATOR-RELATED"/>
    <property type="match status" value="1"/>
</dbReference>
<evidence type="ECO:0000256" key="2">
    <source>
        <dbReference type="SAM" id="Coils"/>
    </source>
</evidence>
<evidence type="ECO:0000313" key="5">
    <source>
        <dbReference type="EMBL" id="GLK14319.1"/>
    </source>
</evidence>
<feature type="repeat" description="TPR" evidence="1">
    <location>
        <begin position="729"/>
        <end position="762"/>
    </location>
</feature>
<reference evidence="5" key="1">
    <citation type="journal article" date="2014" name="Int. J. Syst. Evol. Microbiol.">
        <title>Complete genome sequence of Corynebacterium casei LMG S-19264T (=DSM 44701T), isolated from a smear-ripened cheese.</title>
        <authorList>
            <consortium name="US DOE Joint Genome Institute (JGI-PGF)"/>
            <person name="Walter F."/>
            <person name="Albersmeier A."/>
            <person name="Kalinowski J."/>
            <person name="Ruckert C."/>
        </authorList>
    </citation>
    <scope>NUCLEOTIDE SEQUENCE</scope>
    <source>
        <strain evidence="5">VKM Ac-2007</strain>
    </source>
</reference>
<accession>A0A9W6MH03</accession>
<reference evidence="5" key="2">
    <citation type="submission" date="2023-01" db="EMBL/GenBank/DDBJ databases">
        <authorList>
            <person name="Sun Q."/>
            <person name="Evtushenko L."/>
        </authorList>
    </citation>
    <scope>NUCLEOTIDE SEQUENCE</scope>
    <source>
        <strain evidence="5">VKM Ac-2007</strain>
    </source>
</reference>
<dbReference type="GO" id="GO:0043531">
    <property type="term" value="F:ADP binding"/>
    <property type="evidence" value="ECO:0007669"/>
    <property type="project" value="InterPro"/>
</dbReference>
<keyword evidence="6" id="KW-1185">Reference proteome</keyword>
<organism evidence="5 6">
    <name type="scientific">Streptosporangium carneum</name>
    <dbReference type="NCBI Taxonomy" id="47481"/>
    <lineage>
        <taxon>Bacteria</taxon>
        <taxon>Bacillati</taxon>
        <taxon>Actinomycetota</taxon>
        <taxon>Actinomycetes</taxon>
        <taxon>Streptosporangiales</taxon>
        <taxon>Streptosporangiaceae</taxon>
        <taxon>Streptosporangium</taxon>
    </lineage>
</organism>
<dbReference type="InterPro" id="IPR027417">
    <property type="entry name" value="P-loop_NTPase"/>
</dbReference>
<protein>
    <submittedName>
        <fullName evidence="5">SARP family transcriptional regulator</fullName>
    </submittedName>
</protein>
<comment type="caution">
    <text evidence="5">The sequence shown here is derived from an EMBL/GenBank/DDBJ whole genome shotgun (WGS) entry which is preliminary data.</text>
</comment>
<dbReference type="Gene3D" id="3.40.50.300">
    <property type="entry name" value="P-loop containing nucleotide triphosphate hydrolases"/>
    <property type="match status" value="1"/>
</dbReference>
<proteinExistence type="predicted"/>
<feature type="region of interest" description="Disordered" evidence="3">
    <location>
        <begin position="1"/>
        <end position="23"/>
    </location>
</feature>
<dbReference type="SUPFAM" id="SSF52540">
    <property type="entry name" value="P-loop containing nucleoside triphosphate hydrolases"/>
    <property type="match status" value="1"/>
</dbReference>
<dbReference type="InterPro" id="IPR002182">
    <property type="entry name" value="NB-ARC"/>
</dbReference>
<dbReference type="Pfam" id="PF13424">
    <property type="entry name" value="TPR_12"/>
    <property type="match status" value="2"/>
</dbReference>
<name>A0A9W6MH03_9ACTN</name>
<evidence type="ECO:0000313" key="6">
    <source>
        <dbReference type="Proteomes" id="UP001143474"/>
    </source>
</evidence>
<dbReference type="Pfam" id="PF13432">
    <property type="entry name" value="TPR_16"/>
    <property type="match status" value="1"/>
</dbReference>
<keyword evidence="2" id="KW-0175">Coiled coil</keyword>
<evidence type="ECO:0000256" key="3">
    <source>
        <dbReference type="SAM" id="MobiDB-lite"/>
    </source>
</evidence>
<dbReference type="EMBL" id="BSEV01000031">
    <property type="protein sequence ID" value="GLK14319.1"/>
    <property type="molecule type" value="Genomic_DNA"/>
</dbReference>
<dbReference type="SUPFAM" id="SSF48452">
    <property type="entry name" value="TPR-like"/>
    <property type="match status" value="2"/>
</dbReference>
<keyword evidence="1" id="KW-0802">TPR repeat</keyword>
<dbReference type="Proteomes" id="UP001143474">
    <property type="component" value="Unassembled WGS sequence"/>
</dbReference>
<dbReference type="InterPro" id="IPR019734">
    <property type="entry name" value="TPR_rpt"/>
</dbReference>
<gene>
    <name evidence="5" type="ORF">GCM10017600_77310</name>
</gene>
<dbReference type="SMART" id="SM00028">
    <property type="entry name" value="TPR"/>
    <property type="match status" value="7"/>
</dbReference>
<dbReference type="Gene3D" id="1.25.40.10">
    <property type="entry name" value="Tetratricopeptide repeat domain"/>
    <property type="match status" value="2"/>
</dbReference>
<evidence type="ECO:0000256" key="1">
    <source>
        <dbReference type="PROSITE-ProRule" id="PRU00339"/>
    </source>
</evidence>
<feature type="coiled-coil region" evidence="2">
    <location>
        <begin position="705"/>
        <end position="765"/>
    </location>
</feature>
<sequence>MTGEPTGRVEAHAGGSAQQANLGQGDMRVYQGTHMHLPAERPRTALFTVPPPPVLVGRVEEMTALLSKVRTARAAGRPVLVSAVHGMAGVGKTALARTVADRLAEEFPDARLEVELFGFTPGEEPREAADVLAELLSLAGFDAAQLPASLPGKSQLWRSWLAGRRVLLLLDNVRDADQVRPLLPGAASGCLTLITSRHELDALEDVARFSLDTLPVEDAIALLDHLSGRMPNPGEGHRAELARLCGRLPIALRAVGALLAEMADADLVEAMRSATRPLLNVPEGERAVAAAFAVSYHALDADAQRTLRACAWHPGPDFNACSLAALTEVAQPIAAVALAGLAKRSMLLRLRKGRYGFHDLFLGYALEYSRRHDARAAVAEGRERLYARLGAMVETAVAKVLGNASSPTPRYTGPMFDTPASARDWLASTAGELRRVALAALEAAAPVAFGLAEDVAAWLLMDDRADQAEELREKVALDAGRSGDRRHEARALTGLGKIARMRDERDRAEEFFRKAFELYLEIGDQVGRMDALWGLGDVALRRDEFDQAEQAFQQAYELGLSTGSRKAQGRAVTCLADVAAMRGESDRAAERYGQALTLYQEAGALGGQADALQGLADVAVERGELDEAVERYGRALALYEEIGDRNGQANSLWGLGDVALRRDEFDQAEQAFQRIYKLWSVTGNRRNQAGALQDLADVAVRRGELDQAVERYERASRLYAELGDRLGQADAICGLGDVAVTRDEYDRAAEAYRQARRLYEELGDRNGQADVSLGEARMADRRGDRDLACAAYARAGDIYRVIGLTDWVDHCAQERSRLGCA</sequence>
<feature type="repeat" description="TPR" evidence="1">
    <location>
        <begin position="609"/>
        <end position="642"/>
    </location>
</feature>
<dbReference type="InterPro" id="IPR011990">
    <property type="entry name" value="TPR-like_helical_dom_sf"/>
</dbReference>
<dbReference type="Pfam" id="PF00931">
    <property type="entry name" value="NB-ARC"/>
    <property type="match status" value="1"/>
</dbReference>
<feature type="domain" description="NB-ARC" evidence="4">
    <location>
        <begin position="81"/>
        <end position="199"/>
    </location>
</feature>
<dbReference type="PRINTS" id="PR00364">
    <property type="entry name" value="DISEASERSIST"/>
</dbReference>
<dbReference type="PROSITE" id="PS50005">
    <property type="entry name" value="TPR"/>
    <property type="match status" value="3"/>
</dbReference>